<keyword evidence="4" id="KW-1185">Reference proteome</keyword>
<evidence type="ECO:0000256" key="1">
    <source>
        <dbReference type="SAM" id="MobiDB-lite"/>
    </source>
</evidence>
<evidence type="ECO:0008006" key="5">
    <source>
        <dbReference type="Google" id="ProtNLM"/>
    </source>
</evidence>
<gene>
    <name evidence="3" type="ORF">RM779_13765</name>
</gene>
<keyword evidence="2" id="KW-0812">Transmembrane</keyword>
<dbReference type="RefSeq" id="WP_311617960.1">
    <property type="nucleotide sequence ID" value="NZ_JAVREV010000006.1"/>
</dbReference>
<feature type="transmembrane region" description="Helical" evidence="2">
    <location>
        <begin position="91"/>
        <end position="112"/>
    </location>
</feature>
<sequence length="233" mass="24703">MSQPWQQQPDGGGYGQQPQQPGGYGQPQPNPYGQPQPPQPPAQPYGQPPQQGYGYPPPQPQPPQPYGAPQGAPGGGWPAPPPSGGPANQNIALAVLSAVGATLVMAILYAFFYDAMFDESSGEVTKIGYVSLAIGAAVGAGPAFLARRNIGIQVLAAALALVAAVLGELYGMAMILSEYLTNGEWSATKIFFEEFNHLWDFWTESNDPINYFFLILAPVGVFAIGQAVARRTR</sequence>
<feature type="compositionally biased region" description="Pro residues" evidence="1">
    <location>
        <begin position="28"/>
        <end position="47"/>
    </location>
</feature>
<feature type="compositionally biased region" description="Pro residues" evidence="1">
    <location>
        <begin position="55"/>
        <end position="66"/>
    </location>
</feature>
<evidence type="ECO:0000256" key="2">
    <source>
        <dbReference type="SAM" id="Phobius"/>
    </source>
</evidence>
<feature type="transmembrane region" description="Helical" evidence="2">
    <location>
        <begin position="209"/>
        <end position="229"/>
    </location>
</feature>
<proteinExistence type="predicted"/>
<feature type="transmembrane region" description="Helical" evidence="2">
    <location>
        <begin position="152"/>
        <end position="176"/>
    </location>
</feature>
<feature type="region of interest" description="Disordered" evidence="1">
    <location>
        <begin position="1"/>
        <end position="83"/>
    </location>
</feature>
<evidence type="ECO:0000313" key="3">
    <source>
        <dbReference type="EMBL" id="MDT0443650.1"/>
    </source>
</evidence>
<keyword evidence="2" id="KW-0472">Membrane</keyword>
<keyword evidence="2" id="KW-1133">Transmembrane helix</keyword>
<comment type="caution">
    <text evidence="3">The sequence shown here is derived from an EMBL/GenBank/DDBJ whole genome shotgun (WGS) entry which is preliminary data.</text>
</comment>
<feature type="transmembrane region" description="Helical" evidence="2">
    <location>
        <begin position="127"/>
        <end position="145"/>
    </location>
</feature>
<organism evidence="3 4">
    <name type="scientific">Streptomyces johnsoniae</name>
    <dbReference type="NCBI Taxonomy" id="3075532"/>
    <lineage>
        <taxon>Bacteria</taxon>
        <taxon>Bacillati</taxon>
        <taxon>Actinomycetota</taxon>
        <taxon>Actinomycetes</taxon>
        <taxon>Kitasatosporales</taxon>
        <taxon>Streptomycetaceae</taxon>
        <taxon>Streptomyces</taxon>
    </lineage>
</organism>
<name>A0ABU2S3W7_9ACTN</name>
<evidence type="ECO:0000313" key="4">
    <source>
        <dbReference type="Proteomes" id="UP001183615"/>
    </source>
</evidence>
<protein>
    <recommendedName>
        <fullName evidence="5">Integral membrane protein</fullName>
    </recommendedName>
</protein>
<accession>A0ABU2S3W7</accession>
<dbReference type="Proteomes" id="UP001183615">
    <property type="component" value="Unassembled WGS sequence"/>
</dbReference>
<reference evidence="4" key="1">
    <citation type="submission" date="2023-07" db="EMBL/GenBank/DDBJ databases">
        <title>30 novel species of actinomycetes from the DSMZ collection.</title>
        <authorList>
            <person name="Nouioui I."/>
        </authorList>
    </citation>
    <scope>NUCLEOTIDE SEQUENCE [LARGE SCALE GENOMIC DNA]</scope>
    <source>
        <strain evidence="4">DSM 41886</strain>
    </source>
</reference>
<dbReference type="EMBL" id="JAVREV010000006">
    <property type="protein sequence ID" value="MDT0443650.1"/>
    <property type="molecule type" value="Genomic_DNA"/>
</dbReference>